<dbReference type="InterPro" id="IPR036890">
    <property type="entry name" value="HATPase_C_sf"/>
</dbReference>
<dbReference type="SMART" id="SM00387">
    <property type="entry name" value="HATPase_c"/>
    <property type="match status" value="1"/>
</dbReference>
<keyword evidence="10" id="KW-0067">ATP-binding</keyword>
<dbReference type="AlphaFoldDB" id="M1MIA3"/>
<dbReference type="EC" id="2.7.13.3" evidence="3"/>
<dbReference type="Pfam" id="PF02518">
    <property type="entry name" value="HATPase_c"/>
    <property type="match status" value="1"/>
</dbReference>
<feature type="transmembrane region" description="Helical" evidence="14">
    <location>
        <begin position="12"/>
        <end position="35"/>
    </location>
</feature>
<dbReference type="SUPFAM" id="SSF158472">
    <property type="entry name" value="HAMP domain-like"/>
    <property type="match status" value="1"/>
</dbReference>
<evidence type="ECO:0000256" key="3">
    <source>
        <dbReference type="ARBA" id="ARBA00012438"/>
    </source>
</evidence>
<evidence type="ECO:0000256" key="8">
    <source>
        <dbReference type="ARBA" id="ARBA00022741"/>
    </source>
</evidence>
<dbReference type="InterPro" id="IPR050398">
    <property type="entry name" value="HssS/ArlS-like"/>
</dbReference>
<dbReference type="GO" id="GO:0005886">
    <property type="term" value="C:plasma membrane"/>
    <property type="evidence" value="ECO:0007669"/>
    <property type="project" value="UniProtKB-SubCell"/>
</dbReference>
<keyword evidence="4" id="KW-1003">Cell membrane</keyword>
<dbReference type="CDD" id="cd06225">
    <property type="entry name" value="HAMP"/>
    <property type="match status" value="1"/>
</dbReference>
<gene>
    <name evidence="17" type="primary">tcrY</name>
    <name evidence="17" type="ORF">Cspa_c08340</name>
</gene>
<keyword evidence="11 14" id="KW-1133">Transmembrane helix</keyword>
<evidence type="ECO:0000256" key="13">
    <source>
        <dbReference type="ARBA" id="ARBA00023136"/>
    </source>
</evidence>
<dbReference type="InterPro" id="IPR003660">
    <property type="entry name" value="HAMP_dom"/>
</dbReference>
<dbReference type="SUPFAM" id="SSF47384">
    <property type="entry name" value="Homodimeric domain of signal transducing histidine kinase"/>
    <property type="match status" value="1"/>
</dbReference>
<evidence type="ECO:0000256" key="1">
    <source>
        <dbReference type="ARBA" id="ARBA00000085"/>
    </source>
</evidence>
<evidence type="ECO:0000256" key="12">
    <source>
        <dbReference type="ARBA" id="ARBA00023012"/>
    </source>
</evidence>
<evidence type="ECO:0000256" key="4">
    <source>
        <dbReference type="ARBA" id="ARBA00022475"/>
    </source>
</evidence>
<evidence type="ECO:0000256" key="9">
    <source>
        <dbReference type="ARBA" id="ARBA00022777"/>
    </source>
</evidence>
<keyword evidence="13 14" id="KW-0472">Membrane</keyword>
<keyword evidence="6 17" id="KW-0808">Transferase</keyword>
<feature type="domain" description="Histidine kinase" evidence="15">
    <location>
        <begin position="291"/>
        <end position="510"/>
    </location>
</feature>
<dbReference type="KEGG" id="csr:Cspa_c08340"/>
<dbReference type="OrthoDB" id="112712at2"/>
<dbReference type="Gene3D" id="3.30.565.10">
    <property type="entry name" value="Histidine kinase-like ATPase, C-terminal domain"/>
    <property type="match status" value="1"/>
</dbReference>
<keyword evidence="18" id="KW-1185">Reference proteome</keyword>
<evidence type="ECO:0000259" key="15">
    <source>
        <dbReference type="PROSITE" id="PS50109"/>
    </source>
</evidence>
<dbReference type="FunFam" id="1.10.287.130:FF:000001">
    <property type="entry name" value="Two-component sensor histidine kinase"/>
    <property type="match status" value="1"/>
</dbReference>
<keyword evidence="9 17" id="KW-0418">Kinase</keyword>
<name>M1MIA3_9CLOT</name>
<evidence type="ECO:0000256" key="5">
    <source>
        <dbReference type="ARBA" id="ARBA00022553"/>
    </source>
</evidence>
<evidence type="ECO:0000256" key="6">
    <source>
        <dbReference type="ARBA" id="ARBA00022679"/>
    </source>
</evidence>
<dbReference type="InterPro" id="IPR005467">
    <property type="entry name" value="His_kinase_dom"/>
</dbReference>
<dbReference type="Proteomes" id="UP000011728">
    <property type="component" value="Chromosome"/>
</dbReference>
<dbReference type="PATRIC" id="fig|931276.5.peg.790"/>
<dbReference type="Gene3D" id="1.10.287.130">
    <property type="match status" value="1"/>
</dbReference>
<dbReference type="PROSITE" id="PS50885">
    <property type="entry name" value="HAMP"/>
    <property type="match status" value="1"/>
</dbReference>
<feature type="transmembrane region" description="Helical" evidence="14">
    <location>
        <begin position="200"/>
        <end position="222"/>
    </location>
</feature>
<comment type="catalytic activity">
    <reaction evidence="1">
        <text>ATP + protein L-histidine = ADP + protein N-phospho-L-histidine.</text>
        <dbReference type="EC" id="2.7.13.3"/>
    </reaction>
</comment>
<reference evidence="17 18" key="1">
    <citation type="submission" date="2013-02" db="EMBL/GenBank/DDBJ databases">
        <title>Genome sequence of Clostridium saccharoperbutylacetonicum N1-4(HMT).</title>
        <authorList>
            <person name="Poehlein A."/>
            <person name="Daniel R."/>
        </authorList>
    </citation>
    <scope>NUCLEOTIDE SEQUENCE [LARGE SCALE GENOMIC DNA]</scope>
    <source>
        <strain evidence="18">N1-4(HMT)</strain>
    </source>
</reference>
<evidence type="ECO:0000256" key="7">
    <source>
        <dbReference type="ARBA" id="ARBA00022692"/>
    </source>
</evidence>
<dbReference type="PROSITE" id="PS50109">
    <property type="entry name" value="HIS_KIN"/>
    <property type="match status" value="1"/>
</dbReference>
<dbReference type="PRINTS" id="PR00344">
    <property type="entry name" value="BCTRLSENSOR"/>
</dbReference>
<organism evidence="17 18">
    <name type="scientific">Clostridium saccharoperbutylacetonicum N1-4(HMT)</name>
    <dbReference type="NCBI Taxonomy" id="931276"/>
    <lineage>
        <taxon>Bacteria</taxon>
        <taxon>Bacillati</taxon>
        <taxon>Bacillota</taxon>
        <taxon>Clostridia</taxon>
        <taxon>Eubacteriales</taxon>
        <taxon>Clostridiaceae</taxon>
        <taxon>Clostridium</taxon>
    </lineage>
</organism>
<dbReference type="HOGENOM" id="CLU_000445_89_6_9"/>
<dbReference type="CDD" id="cd00082">
    <property type="entry name" value="HisKA"/>
    <property type="match status" value="1"/>
</dbReference>
<evidence type="ECO:0000256" key="11">
    <source>
        <dbReference type="ARBA" id="ARBA00022989"/>
    </source>
</evidence>
<evidence type="ECO:0000256" key="14">
    <source>
        <dbReference type="SAM" id="Phobius"/>
    </source>
</evidence>
<dbReference type="Gene3D" id="6.10.340.10">
    <property type="match status" value="1"/>
</dbReference>
<evidence type="ECO:0000313" key="18">
    <source>
        <dbReference type="Proteomes" id="UP000011728"/>
    </source>
</evidence>
<comment type="subcellular location">
    <subcellularLocation>
        <location evidence="2">Cell membrane</location>
        <topology evidence="2">Multi-pass membrane protein</topology>
    </subcellularLocation>
</comment>
<evidence type="ECO:0000256" key="2">
    <source>
        <dbReference type="ARBA" id="ARBA00004651"/>
    </source>
</evidence>
<evidence type="ECO:0000259" key="16">
    <source>
        <dbReference type="PROSITE" id="PS50885"/>
    </source>
</evidence>
<keyword evidence="7 14" id="KW-0812">Transmembrane</keyword>
<dbReference type="InterPro" id="IPR036097">
    <property type="entry name" value="HisK_dim/P_sf"/>
</dbReference>
<dbReference type="InterPro" id="IPR003594">
    <property type="entry name" value="HATPase_dom"/>
</dbReference>
<dbReference type="InterPro" id="IPR004358">
    <property type="entry name" value="Sig_transdc_His_kin-like_C"/>
</dbReference>
<dbReference type="GO" id="GO:0000155">
    <property type="term" value="F:phosphorelay sensor kinase activity"/>
    <property type="evidence" value="ECO:0007669"/>
    <property type="project" value="InterPro"/>
</dbReference>
<dbReference type="SUPFAM" id="SSF55874">
    <property type="entry name" value="ATPase domain of HSP90 chaperone/DNA topoisomerase II/histidine kinase"/>
    <property type="match status" value="1"/>
</dbReference>
<dbReference type="InterPro" id="IPR003661">
    <property type="entry name" value="HisK_dim/P_dom"/>
</dbReference>
<dbReference type="PANTHER" id="PTHR45528:SF1">
    <property type="entry name" value="SENSOR HISTIDINE KINASE CPXA"/>
    <property type="match status" value="1"/>
</dbReference>
<dbReference type="PANTHER" id="PTHR45528">
    <property type="entry name" value="SENSOR HISTIDINE KINASE CPXA"/>
    <property type="match status" value="1"/>
</dbReference>
<proteinExistence type="predicted"/>
<dbReference type="RefSeq" id="WP_015390937.1">
    <property type="nucleotide sequence ID" value="NC_020291.1"/>
</dbReference>
<dbReference type="SMART" id="SM00388">
    <property type="entry name" value="HisKA"/>
    <property type="match status" value="1"/>
</dbReference>
<dbReference type="CDD" id="cd00075">
    <property type="entry name" value="HATPase"/>
    <property type="match status" value="1"/>
</dbReference>
<dbReference type="FunFam" id="3.30.565.10:FF:000006">
    <property type="entry name" value="Sensor histidine kinase WalK"/>
    <property type="match status" value="1"/>
</dbReference>
<sequence>MKRLKNKFKINSLKWQLLFSLMIILVILLITMGIFQSISMEKYLCEDKRQVLQQRFHNLDFSKLSKEDLNTITKTEAMEILNRVASKNIRASLINKNGELIYSNLEDITKKDDNDGDEDNKEIDEKSFKRLKVPMLSKDEYSSLLNKSGNLEHEYKTLKDEDNNYQMVVWIKVGDLSSPSGLIQLSTPIQDIKDILLKQLYVDSTLSIFILIIGIIMGTAIFNRTLKPLYKITNTVEGIEVTDLHTRLEEKNGQFEIDRLAKSFNIMLSRIEESFEKEQLIKEKMRSFVSDASHELRTPLTSIHGFVEVLLRGAAKNKDQLDLALNSILMESERLTKLVNDLLILTKLDKKPVVEMKEEDINGLIQEIQPQLQVLCENRKLQFDLKEDIYAIINKDQIKQVIFNLTQNAVLHTDKTKGSITIATDFGIFENQRFAVLKICDNGTGIPEKDIKKIYDRFFRSETHRSREHGGYGLGLSIVKAIIDSNNGKIKVESQLEVGTTFTVYLKTEN</sequence>
<keyword evidence="8" id="KW-0547">Nucleotide-binding</keyword>
<dbReference type="Pfam" id="PF00512">
    <property type="entry name" value="HisKA"/>
    <property type="match status" value="1"/>
</dbReference>
<evidence type="ECO:0000256" key="10">
    <source>
        <dbReference type="ARBA" id="ARBA00022840"/>
    </source>
</evidence>
<protein>
    <recommendedName>
        <fullName evidence="3">histidine kinase</fullName>
        <ecNumber evidence="3">2.7.13.3</ecNumber>
    </recommendedName>
</protein>
<dbReference type="eggNOG" id="COG5002">
    <property type="taxonomic scope" value="Bacteria"/>
</dbReference>
<dbReference type="GO" id="GO:0005524">
    <property type="term" value="F:ATP binding"/>
    <property type="evidence" value="ECO:0007669"/>
    <property type="project" value="UniProtKB-KW"/>
</dbReference>
<accession>M1MIA3</accession>
<keyword evidence="5" id="KW-0597">Phosphoprotein</keyword>
<dbReference type="EMBL" id="CP004121">
    <property type="protein sequence ID" value="AGF54611.1"/>
    <property type="molecule type" value="Genomic_DNA"/>
</dbReference>
<evidence type="ECO:0000313" key="17">
    <source>
        <dbReference type="EMBL" id="AGF54611.1"/>
    </source>
</evidence>
<keyword evidence="12" id="KW-0902">Two-component regulatory system</keyword>
<dbReference type="Pfam" id="PF00672">
    <property type="entry name" value="HAMP"/>
    <property type="match status" value="1"/>
</dbReference>
<dbReference type="SMART" id="SM00304">
    <property type="entry name" value="HAMP"/>
    <property type="match status" value="1"/>
</dbReference>
<feature type="domain" description="HAMP" evidence="16">
    <location>
        <begin position="223"/>
        <end position="276"/>
    </location>
</feature>
<dbReference type="STRING" id="36745.CLSAP_08740"/>